<keyword evidence="5" id="KW-1185">Reference proteome</keyword>
<dbReference type="Gene3D" id="1.10.10.10">
    <property type="entry name" value="Winged helix-like DNA-binding domain superfamily/Winged helix DNA-binding domain"/>
    <property type="match status" value="1"/>
</dbReference>
<dbReference type="PROSITE" id="PS51526">
    <property type="entry name" value="RFX_DBD"/>
    <property type="match status" value="1"/>
</dbReference>
<dbReference type="GO" id="GO:0003677">
    <property type="term" value="F:DNA binding"/>
    <property type="evidence" value="ECO:0007669"/>
    <property type="project" value="UniProtKB-KW"/>
</dbReference>
<dbReference type="PANTHER" id="PTHR12619:SF21">
    <property type="entry name" value="RFX-TYPE WINGED-HELIX DOMAIN-CONTAINING PROTEIN"/>
    <property type="match status" value="1"/>
</dbReference>
<dbReference type="Pfam" id="PF02257">
    <property type="entry name" value="RFX_DNA_binding"/>
    <property type="match status" value="1"/>
</dbReference>
<dbReference type="InterPro" id="IPR039779">
    <property type="entry name" value="RFX-like"/>
</dbReference>
<evidence type="ECO:0000313" key="5">
    <source>
        <dbReference type="Proteomes" id="UP001566132"/>
    </source>
</evidence>
<accession>A0ABD1F5G8</accession>
<keyword evidence="1" id="KW-0238">DNA-binding</keyword>
<dbReference type="SUPFAM" id="SSF46785">
    <property type="entry name" value="Winged helix' DNA-binding domain"/>
    <property type="match status" value="1"/>
</dbReference>
<feature type="compositionally biased region" description="Polar residues" evidence="2">
    <location>
        <begin position="438"/>
        <end position="452"/>
    </location>
</feature>
<evidence type="ECO:0000259" key="3">
    <source>
        <dbReference type="PROSITE" id="PS51526"/>
    </source>
</evidence>
<feature type="region of interest" description="Disordered" evidence="2">
    <location>
        <begin position="291"/>
        <end position="333"/>
    </location>
</feature>
<dbReference type="Proteomes" id="UP001566132">
    <property type="component" value="Unassembled WGS sequence"/>
</dbReference>
<feature type="region of interest" description="Disordered" evidence="2">
    <location>
        <begin position="438"/>
        <end position="463"/>
    </location>
</feature>
<feature type="domain" description="RFX-type winged-helix" evidence="3">
    <location>
        <begin position="123"/>
        <end position="198"/>
    </location>
</feature>
<name>A0ABD1F5G8_HYPHA</name>
<dbReference type="InterPro" id="IPR036390">
    <property type="entry name" value="WH_DNA-bd_sf"/>
</dbReference>
<dbReference type="PANTHER" id="PTHR12619">
    <property type="entry name" value="RFX TRANSCRIPTION FACTOR FAMILY"/>
    <property type="match status" value="1"/>
</dbReference>
<organism evidence="4 5">
    <name type="scientific">Hypothenemus hampei</name>
    <name type="common">Coffee berry borer</name>
    <dbReference type="NCBI Taxonomy" id="57062"/>
    <lineage>
        <taxon>Eukaryota</taxon>
        <taxon>Metazoa</taxon>
        <taxon>Ecdysozoa</taxon>
        <taxon>Arthropoda</taxon>
        <taxon>Hexapoda</taxon>
        <taxon>Insecta</taxon>
        <taxon>Pterygota</taxon>
        <taxon>Neoptera</taxon>
        <taxon>Endopterygota</taxon>
        <taxon>Coleoptera</taxon>
        <taxon>Polyphaga</taxon>
        <taxon>Cucujiformia</taxon>
        <taxon>Curculionidae</taxon>
        <taxon>Scolytinae</taxon>
        <taxon>Hypothenemus</taxon>
    </lineage>
</organism>
<gene>
    <name evidence="4" type="ORF">ABEB36_002364</name>
</gene>
<dbReference type="FunFam" id="1.10.10.10:FF:000422">
    <property type="entry name" value="DNA-binding protein RFX7"/>
    <property type="match status" value="1"/>
</dbReference>
<sequence length="1041" mass="115287">MEHEQWSPNYQQSVRIDIERTDDDKTDTKIQGNENGLQISHIKEDPDANDDFIHVKNEFCSGNVVISEKSRQTIQLILAQIKSLSQNDKYLLCLKLPAEITDIVDPFRQPLNPLGSRSEISRTIVWIKTHLEEDQNISLPKKEVYNEYEQFCDKNSIKPLSQADFGKVMKQVFPKVRARRLGQRGNSKYCYSGLRRRVSLEPPELPDLFDKPLSTEAPISQSSVAAAWLVIRDWAQQQLGVQFTSLQSLAHYLVRNCFVTSNSEVSNKVISNNELNAKGDETINKGLNKHREMQLQLQKKIQQRNEGKDRKRKNQASKVEPKPGAKKCRSHSVPASGIMSVLAKEPPLVANGGLTSGECSSSSCGSNSVSPTQGRTICDKSEFTQLTALPDFKSFQKSVSVDGGASNGPAVTGQDKAAQSAISAAPLESGKVAIPRLQQASAKGSPKQQQPQRKNKYKATQPRLQQQCDIVTYNGPTPTVVAPSTVTVALADTRSQLVQNEQENNINNDKILDEKCVDHLNNCDDDDDDDDFPLTRERLDSISNVAKDAMDEYLGTNNSQHEEELSKYFNANEPPPAITSSDLDQTSKLSTLRQLLEQNGISEKRAAHVPNAQHVLSTTVALPDGVRTFSNSISTLPQQITTTPYNLMQVLPTLPSLPTRRRVSFETPVQEETSVPPSPNTRSKNFSFTPISPGPHSPNSTQSKCSSTSASPFVSPRNTPVPRSKNQNVAVKVKVKKELDLTLEIPQGDVKNAYLAMSAPVSPMIASGSGHTKSMLQKLLNASSKVQYTPEYTAQNLQLQSVDTTQQFFPDLARSQSVPLGQMQAVNILNNIDLMKREQDFPDIQDDTSDNVKNILNTLGNQPPCDNNNIDTFNLDISNSNLMQYELNLMGNQPDFVNNFPKLRGSARSHSIDLESVGFDVTKCTPSRSVPNTPLPYNSNLKMNLPETKDFQHHNSSRSYPSTPLNPNETFVYVNSDCLINGTPIRSTDSQDIEFISNFEINGENNVTQLDSEFTLIENGEALMDESGILIQQGGFNGNIN</sequence>
<reference evidence="4 5" key="1">
    <citation type="submission" date="2024-05" db="EMBL/GenBank/DDBJ databases">
        <title>Genetic variation in Jamaican populations of the coffee berry borer (Hypothenemus hampei).</title>
        <authorList>
            <person name="Errbii M."/>
            <person name="Myrie A."/>
        </authorList>
    </citation>
    <scope>NUCLEOTIDE SEQUENCE [LARGE SCALE GENOMIC DNA]</scope>
    <source>
        <strain evidence="4">JA-Hopewell-2020-01-JO</strain>
        <tissue evidence="4">Whole body</tissue>
    </source>
</reference>
<dbReference type="AlphaFoldDB" id="A0ABD1F5G8"/>
<dbReference type="EMBL" id="JBDJPC010000002">
    <property type="protein sequence ID" value="KAL1512847.1"/>
    <property type="molecule type" value="Genomic_DNA"/>
</dbReference>
<evidence type="ECO:0000256" key="2">
    <source>
        <dbReference type="SAM" id="MobiDB-lite"/>
    </source>
</evidence>
<feature type="compositionally biased region" description="Low complexity" evidence="2">
    <location>
        <begin position="355"/>
        <end position="370"/>
    </location>
</feature>
<evidence type="ECO:0000256" key="1">
    <source>
        <dbReference type="ARBA" id="ARBA00023125"/>
    </source>
</evidence>
<comment type="caution">
    <text evidence="4">The sequence shown here is derived from an EMBL/GenBank/DDBJ whole genome shotgun (WGS) entry which is preliminary data.</text>
</comment>
<dbReference type="InterPro" id="IPR036388">
    <property type="entry name" value="WH-like_DNA-bd_sf"/>
</dbReference>
<evidence type="ECO:0000313" key="4">
    <source>
        <dbReference type="EMBL" id="KAL1512847.1"/>
    </source>
</evidence>
<proteinExistence type="predicted"/>
<protein>
    <recommendedName>
        <fullName evidence="3">RFX-type winged-helix domain-containing protein</fullName>
    </recommendedName>
</protein>
<dbReference type="InterPro" id="IPR003150">
    <property type="entry name" value="DNA-bd_RFX"/>
</dbReference>
<feature type="compositionally biased region" description="Low complexity" evidence="2">
    <location>
        <begin position="697"/>
        <end position="711"/>
    </location>
</feature>
<feature type="region of interest" description="Disordered" evidence="2">
    <location>
        <begin position="355"/>
        <end position="374"/>
    </location>
</feature>
<feature type="compositionally biased region" description="Polar residues" evidence="2">
    <location>
        <begin position="670"/>
        <end position="690"/>
    </location>
</feature>
<feature type="region of interest" description="Disordered" evidence="2">
    <location>
        <begin position="659"/>
        <end position="724"/>
    </location>
</feature>